<reference evidence="1" key="2">
    <citation type="submission" date="2023-01" db="EMBL/GenBank/DDBJ databases">
        <title>Draft genome sequence of Portibacter lacus strain NBRC 108769.</title>
        <authorList>
            <person name="Sun Q."/>
            <person name="Mori K."/>
        </authorList>
    </citation>
    <scope>NUCLEOTIDE SEQUENCE</scope>
    <source>
        <strain evidence="1">NBRC 108769</strain>
    </source>
</reference>
<dbReference type="Proteomes" id="UP001156666">
    <property type="component" value="Unassembled WGS sequence"/>
</dbReference>
<dbReference type="PANTHER" id="PTHR36454:SF1">
    <property type="entry name" value="DUF1015 DOMAIN-CONTAINING PROTEIN"/>
    <property type="match status" value="1"/>
</dbReference>
<dbReference type="RefSeq" id="WP_235295209.1">
    <property type="nucleotide sequence ID" value="NZ_BSOH01000021.1"/>
</dbReference>
<gene>
    <name evidence="1" type="ORF">GCM10007940_31090</name>
</gene>
<evidence type="ECO:0000313" key="1">
    <source>
        <dbReference type="EMBL" id="GLR18493.1"/>
    </source>
</evidence>
<dbReference type="EMBL" id="BSOH01000021">
    <property type="protein sequence ID" value="GLR18493.1"/>
    <property type="molecule type" value="Genomic_DNA"/>
</dbReference>
<keyword evidence="2" id="KW-1185">Reference proteome</keyword>
<comment type="caution">
    <text evidence="1">The sequence shown here is derived from an EMBL/GenBank/DDBJ whole genome shotgun (WGS) entry which is preliminary data.</text>
</comment>
<accession>A0AA37WF57</accession>
<dbReference type="PANTHER" id="PTHR36454">
    <property type="entry name" value="LMO2823 PROTEIN"/>
    <property type="match status" value="1"/>
</dbReference>
<protein>
    <recommendedName>
        <fullName evidence="3">DUF1015 domain-containing protein</fullName>
    </recommendedName>
</protein>
<organism evidence="1 2">
    <name type="scientific">Portibacter lacus</name>
    <dbReference type="NCBI Taxonomy" id="1099794"/>
    <lineage>
        <taxon>Bacteria</taxon>
        <taxon>Pseudomonadati</taxon>
        <taxon>Bacteroidota</taxon>
        <taxon>Saprospiria</taxon>
        <taxon>Saprospirales</taxon>
        <taxon>Haliscomenobacteraceae</taxon>
        <taxon>Portibacter</taxon>
    </lineage>
</organism>
<reference evidence="1" key="1">
    <citation type="journal article" date="2014" name="Int. J. Syst. Evol. Microbiol.">
        <title>Complete genome sequence of Corynebacterium casei LMG S-19264T (=DSM 44701T), isolated from a smear-ripened cheese.</title>
        <authorList>
            <consortium name="US DOE Joint Genome Institute (JGI-PGF)"/>
            <person name="Walter F."/>
            <person name="Albersmeier A."/>
            <person name="Kalinowski J."/>
            <person name="Ruckert C."/>
        </authorList>
    </citation>
    <scope>NUCLEOTIDE SEQUENCE</scope>
    <source>
        <strain evidence="1">NBRC 108769</strain>
    </source>
</reference>
<evidence type="ECO:0008006" key="3">
    <source>
        <dbReference type="Google" id="ProtNLM"/>
    </source>
</evidence>
<dbReference type="Pfam" id="PF06245">
    <property type="entry name" value="DUF1015"/>
    <property type="match status" value="1"/>
</dbReference>
<evidence type="ECO:0000313" key="2">
    <source>
        <dbReference type="Proteomes" id="UP001156666"/>
    </source>
</evidence>
<dbReference type="AlphaFoldDB" id="A0AA37WF57"/>
<dbReference type="InterPro" id="IPR008323">
    <property type="entry name" value="UCP033563"/>
</dbReference>
<sequence>MRVQSFKASYPNKSLLISPSTFFDTMGVNFAKHQTSGLFEDVDEDAMFVYQIKVKDIKYRGIINNTEIQDLIDGNILLHEDTIPEKEQDMVEDTLERKAMIKPVLLFHKKNKKLNKIINAYIDNEPKFYSFDLDDASTHTLWKISDEDQLEQIRNIFLFGVAKAFVADGHHRCKASKMLYKNKPSQFRDLDFSRMLTAYFSEDQVEIYDHVKMIDILDTIKPEVFIAELSEYASVRLITKFSYPDKKREFAVLLNGEIYKGKWRKKVLKDFEVSPDALDAYIMNQIVFKTIFKIADVRSDKRISFFSGNEKVKSILKRSTDNPNSICILQNSLTLSDVKKFSSKKKNLPPKSTWFEPRIKSGIIAQKY</sequence>
<proteinExistence type="predicted"/>
<name>A0AA37WF57_9BACT</name>